<dbReference type="VEuPathDB" id="TrichDB:TVAG_051870"/>
<dbReference type="InterPro" id="IPR011989">
    <property type="entry name" value="ARM-like"/>
</dbReference>
<dbReference type="VEuPathDB" id="TrichDB:TVAGG3_0632220"/>
<proteinExistence type="predicted"/>
<dbReference type="AlphaFoldDB" id="A2FIJ4"/>
<name>A2FIJ4_TRIV3</name>
<dbReference type="Proteomes" id="UP000001542">
    <property type="component" value="Unassembled WGS sequence"/>
</dbReference>
<accession>A2FIJ4</accession>
<keyword evidence="2" id="KW-1185">Reference proteome</keyword>
<dbReference type="EMBL" id="DS113814">
    <property type="protein sequence ID" value="EAX95275.1"/>
    <property type="molecule type" value="Genomic_DNA"/>
</dbReference>
<dbReference type="Gene3D" id="1.25.10.10">
    <property type="entry name" value="Leucine-rich Repeat Variant"/>
    <property type="match status" value="1"/>
</dbReference>
<reference evidence="1" key="1">
    <citation type="submission" date="2006-10" db="EMBL/GenBank/DDBJ databases">
        <authorList>
            <person name="Amadeo P."/>
            <person name="Zhao Q."/>
            <person name="Wortman J."/>
            <person name="Fraser-Liggett C."/>
            <person name="Carlton J."/>
        </authorList>
    </citation>
    <scope>NUCLEOTIDE SEQUENCE</scope>
    <source>
        <strain evidence="1">G3</strain>
    </source>
</reference>
<dbReference type="SMR" id="A2FIJ4"/>
<dbReference type="RefSeq" id="XP_001308205.1">
    <property type="nucleotide sequence ID" value="XM_001308204.1"/>
</dbReference>
<sequence>MKNFKENDDDFESFLKENDNDQDKENIRFEKVHELLNEIRLESENQSETNIIPLLQTFMDYISDSYNALAFKKQYNVSELLITVFYQYEDADIIDSAILAIIRWIAYQDYDNENFFQEEFMNFLISILQNESIVFEIRMKTLCLIQNLSIRSSILLKFMIENNYVNILENYFTETPGVEVNPIPYILSMLIDLRYPDIDLFKRYLQSLEDSWISYTKEISYLIRKFITAVENPVETFLEVFGQNFHFSELDGKEDALNLFIFLCEVADSQIIQLFFDNNDIPQLFDESSTIAEKILVFQLITVATPKLNEESISKIFTEKFVSDSVRLVKRAQTELQRSFITMFDTCLNCFPADLKNSIINKKIIHVIIRFLITEDQETVEYSLKSLLNLLNSSTLNFSNLTNVDLRSLDMIFDEYDFKDVFEEIESSDDLDFEKIGPLINEISGCIDKYIDTANINVKYTPILEVSSEFISGYEDII</sequence>
<dbReference type="InParanoid" id="A2FIJ4"/>
<protein>
    <submittedName>
        <fullName evidence="1">Uncharacterized protein</fullName>
    </submittedName>
</protein>
<organism evidence="1 2">
    <name type="scientific">Trichomonas vaginalis (strain ATCC PRA-98 / G3)</name>
    <dbReference type="NCBI Taxonomy" id="412133"/>
    <lineage>
        <taxon>Eukaryota</taxon>
        <taxon>Metamonada</taxon>
        <taxon>Parabasalia</taxon>
        <taxon>Trichomonadida</taxon>
        <taxon>Trichomonadidae</taxon>
        <taxon>Trichomonas</taxon>
    </lineage>
</organism>
<gene>
    <name evidence="1" type="ORF">TVAG_051870</name>
</gene>
<dbReference type="InterPro" id="IPR016024">
    <property type="entry name" value="ARM-type_fold"/>
</dbReference>
<dbReference type="SUPFAM" id="SSF48371">
    <property type="entry name" value="ARM repeat"/>
    <property type="match status" value="1"/>
</dbReference>
<evidence type="ECO:0000313" key="2">
    <source>
        <dbReference type="Proteomes" id="UP000001542"/>
    </source>
</evidence>
<reference evidence="1" key="2">
    <citation type="journal article" date="2007" name="Science">
        <title>Draft genome sequence of the sexually transmitted pathogen Trichomonas vaginalis.</title>
        <authorList>
            <person name="Carlton J.M."/>
            <person name="Hirt R.P."/>
            <person name="Silva J.C."/>
            <person name="Delcher A.L."/>
            <person name="Schatz M."/>
            <person name="Zhao Q."/>
            <person name="Wortman J.R."/>
            <person name="Bidwell S.L."/>
            <person name="Alsmark U.C.M."/>
            <person name="Besteiro S."/>
            <person name="Sicheritz-Ponten T."/>
            <person name="Noel C.J."/>
            <person name="Dacks J.B."/>
            <person name="Foster P.G."/>
            <person name="Simillion C."/>
            <person name="Van de Peer Y."/>
            <person name="Miranda-Saavedra D."/>
            <person name="Barton G.J."/>
            <person name="Westrop G.D."/>
            <person name="Mueller S."/>
            <person name="Dessi D."/>
            <person name="Fiori P.L."/>
            <person name="Ren Q."/>
            <person name="Paulsen I."/>
            <person name="Zhang H."/>
            <person name="Bastida-Corcuera F.D."/>
            <person name="Simoes-Barbosa A."/>
            <person name="Brown M.T."/>
            <person name="Hayes R.D."/>
            <person name="Mukherjee M."/>
            <person name="Okumura C.Y."/>
            <person name="Schneider R."/>
            <person name="Smith A.J."/>
            <person name="Vanacova S."/>
            <person name="Villalvazo M."/>
            <person name="Haas B.J."/>
            <person name="Pertea M."/>
            <person name="Feldblyum T.V."/>
            <person name="Utterback T.R."/>
            <person name="Shu C.L."/>
            <person name="Osoegawa K."/>
            <person name="de Jong P.J."/>
            <person name="Hrdy I."/>
            <person name="Horvathova L."/>
            <person name="Zubacova Z."/>
            <person name="Dolezal P."/>
            <person name="Malik S.B."/>
            <person name="Logsdon J.M. Jr."/>
            <person name="Henze K."/>
            <person name="Gupta A."/>
            <person name="Wang C.C."/>
            <person name="Dunne R.L."/>
            <person name="Upcroft J.A."/>
            <person name="Upcroft P."/>
            <person name="White O."/>
            <person name="Salzberg S.L."/>
            <person name="Tang P."/>
            <person name="Chiu C.-H."/>
            <person name="Lee Y.-S."/>
            <person name="Embley T.M."/>
            <person name="Coombs G.H."/>
            <person name="Mottram J.C."/>
            <person name="Tachezy J."/>
            <person name="Fraser-Liggett C.M."/>
            <person name="Johnson P.J."/>
        </authorList>
    </citation>
    <scope>NUCLEOTIDE SEQUENCE [LARGE SCALE GENOMIC DNA]</scope>
    <source>
        <strain evidence="1">G3</strain>
    </source>
</reference>
<dbReference type="KEGG" id="tva:4753021"/>
<evidence type="ECO:0000313" key="1">
    <source>
        <dbReference type="EMBL" id="EAX95275.1"/>
    </source>
</evidence>